<dbReference type="RefSeq" id="WP_136451890.1">
    <property type="nucleotide sequence ID" value="NZ_SSTI01000009.1"/>
</dbReference>
<dbReference type="InterPro" id="IPR037401">
    <property type="entry name" value="SnoaL-like"/>
</dbReference>
<dbReference type="Gene3D" id="3.10.450.50">
    <property type="match status" value="1"/>
</dbReference>
<feature type="domain" description="SnoaL-like" evidence="2">
    <location>
        <begin position="45"/>
        <end position="152"/>
    </location>
</feature>
<dbReference type="InterPro" id="IPR032710">
    <property type="entry name" value="NTF2-like_dom_sf"/>
</dbReference>
<evidence type="ECO:0000256" key="1">
    <source>
        <dbReference type="SAM" id="SignalP"/>
    </source>
</evidence>
<evidence type="ECO:0000313" key="3">
    <source>
        <dbReference type="EMBL" id="THG39076.1"/>
    </source>
</evidence>
<evidence type="ECO:0000259" key="2">
    <source>
        <dbReference type="Pfam" id="PF12680"/>
    </source>
</evidence>
<reference evidence="3 4" key="1">
    <citation type="submission" date="2019-04" db="EMBL/GenBank/DDBJ databases">
        <title>Microbes associate with the intestines of laboratory mice.</title>
        <authorList>
            <person name="Navarre W."/>
            <person name="Wong E."/>
            <person name="Huang K.C."/>
            <person name="Tropini C."/>
            <person name="Ng K."/>
            <person name="Yu B."/>
        </authorList>
    </citation>
    <scope>NUCLEOTIDE SEQUENCE [LARGE SCALE GENOMIC DNA]</scope>
    <source>
        <strain evidence="3 4">NM83_B4-11</strain>
    </source>
</reference>
<dbReference type="PANTHER" id="PTHR41252:SF1">
    <property type="entry name" value="BLR2505 PROTEIN"/>
    <property type="match status" value="1"/>
</dbReference>
<dbReference type="SUPFAM" id="SSF54427">
    <property type="entry name" value="NTF2-like"/>
    <property type="match status" value="1"/>
</dbReference>
<feature type="signal peptide" evidence="1">
    <location>
        <begin position="1"/>
        <end position="25"/>
    </location>
</feature>
<dbReference type="Pfam" id="PF12680">
    <property type="entry name" value="SnoaL_2"/>
    <property type="match status" value="1"/>
</dbReference>
<keyword evidence="4" id="KW-1185">Reference proteome</keyword>
<accession>A0ABY2QFA3</accession>
<gene>
    <name evidence="3" type="ORF">E5988_12525</name>
</gene>
<evidence type="ECO:0000313" key="4">
    <source>
        <dbReference type="Proteomes" id="UP000308038"/>
    </source>
</evidence>
<dbReference type="PANTHER" id="PTHR41252">
    <property type="entry name" value="BLR2505 PROTEIN"/>
    <property type="match status" value="1"/>
</dbReference>
<keyword evidence="1" id="KW-0732">Signal</keyword>
<comment type="caution">
    <text evidence="3">The sequence shown here is derived from an EMBL/GenBank/DDBJ whole genome shotgun (WGS) entry which is preliminary data.</text>
</comment>
<organism evidence="3 4">
    <name type="scientific">Sphingomonas olei</name>
    <dbReference type="NCBI Taxonomy" id="1886787"/>
    <lineage>
        <taxon>Bacteria</taxon>
        <taxon>Pseudomonadati</taxon>
        <taxon>Pseudomonadota</taxon>
        <taxon>Alphaproteobacteria</taxon>
        <taxon>Sphingomonadales</taxon>
        <taxon>Sphingomonadaceae</taxon>
        <taxon>Sphingomonas</taxon>
    </lineage>
</organism>
<feature type="chain" id="PRO_5046524769" evidence="1">
    <location>
        <begin position="26"/>
        <end position="175"/>
    </location>
</feature>
<name>A0ABY2QFA3_9SPHN</name>
<proteinExistence type="predicted"/>
<sequence>MRSSIMPAALAAVLLAAALATPVAAAPRQDPVTAPSREPANRALIERAFAQWARGEADIFDLLTDDVVWHITGQDPAVATTYRSREALLAGAARPLAARLTAPLTPTVRRIWSDGDDVLVHWDGSAPLADGSTYRNTYLWIMTVRGDRVTRVTAFLDNAAFKAALAKAPRRDARD</sequence>
<dbReference type="Proteomes" id="UP000308038">
    <property type="component" value="Unassembled WGS sequence"/>
</dbReference>
<dbReference type="EMBL" id="SSTI01000009">
    <property type="protein sequence ID" value="THG39076.1"/>
    <property type="molecule type" value="Genomic_DNA"/>
</dbReference>
<protein>
    <submittedName>
        <fullName evidence="3">Nuclear transport factor 2 family protein</fullName>
    </submittedName>
</protein>